<evidence type="ECO:0000259" key="1">
    <source>
        <dbReference type="Pfam" id="PF00535"/>
    </source>
</evidence>
<dbReference type="PANTHER" id="PTHR43179:SF7">
    <property type="entry name" value="RHAMNOSYLTRANSFERASE WBBL"/>
    <property type="match status" value="1"/>
</dbReference>
<dbReference type="Pfam" id="PF00535">
    <property type="entry name" value="Glycos_transf_2"/>
    <property type="match status" value="2"/>
</dbReference>
<feature type="domain" description="Glycosyltransferase 2-like" evidence="1">
    <location>
        <begin position="456"/>
        <end position="614"/>
    </location>
</feature>
<dbReference type="CDD" id="cd04184">
    <property type="entry name" value="GT2_RfbC_Mx_like"/>
    <property type="match status" value="1"/>
</dbReference>
<dbReference type="EMBL" id="QRCT01000050">
    <property type="protein sequence ID" value="RDU22139.1"/>
    <property type="molecule type" value="Genomic_DNA"/>
</dbReference>
<evidence type="ECO:0000313" key="2">
    <source>
        <dbReference type="EMBL" id="RDU22139.1"/>
    </source>
</evidence>
<keyword evidence="2" id="KW-0808">Transferase</keyword>
<dbReference type="InterPro" id="IPR029044">
    <property type="entry name" value="Nucleotide-diphossugar_trans"/>
</dbReference>
<dbReference type="Gene3D" id="3.90.550.10">
    <property type="entry name" value="Spore Coat Polysaccharide Biosynthesis Protein SpsA, Chain A"/>
    <property type="match status" value="2"/>
</dbReference>
<dbReference type="OrthoDB" id="9179784at2"/>
<evidence type="ECO:0000313" key="3">
    <source>
        <dbReference type="Proteomes" id="UP000255036"/>
    </source>
</evidence>
<comment type="caution">
    <text evidence="2">The sequence shown here is derived from an EMBL/GenBank/DDBJ whole genome shotgun (WGS) entry which is preliminary data.</text>
</comment>
<sequence length="989" mass="114256">MKKVIYSKYSNERDKKFSIRTEIIVEDGLKYVMKVPQTQEAKEHLNQLPVWKDKLEPVFSKQNIKLNQCEVREDGICFEFIEGGNLEEIFDRLLAKGSFEEIEKRVIEFSDCLKRIYSGSRFQISNEFKEVFGLVQLPDNLEAGKVTNIDMVFGNLLINAGWNVIDYEWTFDFLIPANFVVYRTLYYYLYGGTHRAPLIERDLFSKVGISKNEMQQYARMEGHFQQYMRGSHKYLRLMYNDIGKGNWFGSQLIETQKVLMTKQAIRIYIDNGNGVSEENSFVIGESLTQTESIEFQIPVTQETKLVRIDPASQKCIVRVLSLLGDGAATYAAFYQTNGEKTDKDLFLFNTTDPQIIITDIKPGTVVLKVHLSVSLLNDQIITELSQGQKAVKGIKMHGLLWLSKKVFNKCKYKYLVKRQEKRDALELERKWNLIFGTEEILNEQKKTVFPKEVKFSILVPLYNTPEIFLREMIESVQNQTYSNWELCLADGSTQEYSAVGHVCSEYIKEDSRIKYKKLEKNLGISENTNACIEMATGEYIGLFDHDDVLHPSVLFENMKVIQEHEADFIYTDEATFEDDLRNIVLYHFKPDFSIDNLRANNYICHFTVFKSSLLKKVGGFRKEYDGSQDHDLVLRLAKSADRIWHIPKVLYFWRSHAGSVASGIDTKAYAVEAGKKAVKNSVAQYGYESEVETSPVSPSIYRIHYEIKGNPKISIIIPNKNHMEDLKRCIYSIFIRSSYKNYEILVVENNSDEDSIFEFYKELEEYENVRVIYFNEAFNYSKINNFGVRQARGEYIVFLNNDTEIISPSWIDEMLMYVQRDDVGAAGAKLYYPNDTIQHAGVILGVGEDKVAGHSHAGALRSDPGYMGRLFFAQNVSVVTAACMMVKKSIFEQLNGFDTSLAVAYNDVDLCLRIRESGYLIVMTPYAECYHYESISRGKDDTPEKQKRFLEEVNLMRERWGALIDNGDPYYNPNLSLKNPWRFEPEVKE</sequence>
<gene>
    <name evidence="2" type="ORF">DWV06_16550</name>
</gene>
<dbReference type="SUPFAM" id="SSF53448">
    <property type="entry name" value="Nucleotide-diphospho-sugar transferases"/>
    <property type="match status" value="2"/>
</dbReference>
<keyword evidence="3" id="KW-1185">Reference proteome</keyword>
<dbReference type="GO" id="GO:0016757">
    <property type="term" value="F:glycosyltransferase activity"/>
    <property type="evidence" value="ECO:0007669"/>
    <property type="project" value="UniProtKB-KW"/>
</dbReference>
<organism evidence="2 3">
    <name type="scientific">Anaerosacchariphilus polymeriproducens</name>
    <dbReference type="NCBI Taxonomy" id="1812858"/>
    <lineage>
        <taxon>Bacteria</taxon>
        <taxon>Bacillati</taxon>
        <taxon>Bacillota</taxon>
        <taxon>Clostridia</taxon>
        <taxon>Lachnospirales</taxon>
        <taxon>Lachnospiraceae</taxon>
        <taxon>Anaerosacchariphilus</taxon>
    </lineage>
</organism>
<protein>
    <submittedName>
        <fullName evidence="2">Glycosyltransferase family 2 protein</fullName>
    </submittedName>
</protein>
<dbReference type="RefSeq" id="WP_115483320.1">
    <property type="nucleotide sequence ID" value="NZ_QRCT01000050.1"/>
</dbReference>
<dbReference type="InterPro" id="IPR001173">
    <property type="entry name" value="Glyco_trans_2-like"/>
</dbReference>
<feature type="domain" description="Glycosyltransferase 2-like" evidence="1">
    <location>
        <begin position="714"/>
        <end position="893"/>
    </location>
</feature>
<proteinExistence type="predicted"/>
<dbReference type="Proteomes" id="UP000255036">
    <property type="component" value="Unassembled WGS sequence"/>
</dbReference>
<reference evidence="2 3" key="1">
    <citation type="submission" date="2018-07" db="EMBL/GenBank/DDBJ databases">
        <title>Anaerosacharophilus polymeroproducens gen. nov. sp. nov., an anaerobic bacterium isolated from salt field.</title>
        <authorList>
            <person name="Kim W."/>
            <person name="Yang S.-H."/>
            <person name="Oh J."/>
            <person name="Lee J.-H."/>
            <person name="Kwon K.K."/>
        </authorList>
    </citation>
    <scope>NUCLEOTIDE SEQUENCE [LARGE SCALE GENOMIC DNA]</scope>
    <source>
        <strain evidence="2 3">MCWD5</strain>
    </source>
</reference>
<dbReference type="PANTHER" id="PTHR43179">
    <property type="entry name" value="RHAMNOSYLTRANSFERASE WBBL"/>
    <property type="match status" value="1"/>
</dbReference>
<dbReference type="AlphaFoldDB" id="A0A371ARD4"/>
<accession>A0A371ARD4</accession>
<dbReference type="CDD" id="cd04186">
    <property type="entry name" value="GT_2_like_c"/>
    <property type="match status" value="1"/>
</dbReference>
<name>A0A371ARD4_9FIRM</name>